<dbReference type="InterPro" id="IPR003675">
    <property type="entry name" value="Rce1/LyrA-like_dom"/>
</dbReference>
<keyword evidence="3" id="KW-0378">Hydrolase</keyword>
<dbReference type="Proteomes" id="UP000196878">
    <property type="component" value="Unassembled WGS sequence"/>
</dbReference>
<dbReference type="AlphaFoldDB" id="A0A212AA62"/>
<name>A0A212AA62_9RHOB</name>
<feature type="transmembrane region" description="Helical" evidence="1">
    <location>
        <begin position="26"/>
        <end position="45"/>
    </location>
</feature>
<dbReference type="GO" id="GO:0080120">
    <property type="term" value="P:CAAX-box protein maturation"/>
    <property type="evidence" value="ECO:0007669"/>
    <property type="project" value="UniProtKB-ARBA"/>
</dbReference>
<protein>
    <submittedName>
        <fullName evidence="3">CPBP family intramembrane metalloprotease</fullName>
    </submittedName>
</protein>
<evidence type="ECO:0000256" key="1">
    <source>
        <dbReference type="SAM" id="Phobius"/>
    </source>
</evidence>
<feature type="transmembrane region" description="Helical" evidence="1">
    <location>
        <begin position="118"/>
        <end position="139"/>
    </location>
</feature>
<feature type="domain" description="CAAX prenyl protease 2/Lysostaphin resistance protein A-like" evidence="2">
    <location>
        <begin position="121"/>
        <end position="209"/>
    </location>
</feature>
<dbReference type="Pfam" id="PF02517">
    <property type="entry name" value="Rce1-like"/>
    <property type="match status" value="1"/>
</dbReference>
<comment type="caution">
    <text evidence="3">The sequence shown here is derived from an EMBL/GenBank/DDBJ whole genome shotgun (WGS) entry which is preliminary data.</text>
</comment>
<feature type="transmembrane region" description="Helical" evidence="1">
    <location>
        <begin position="84"/>
        <end position="106"/>
    </location>
</feature>
<dbReference type="GO" id="GO:0004175">
    <property type="term" value="F:endopeptidase activity"/>
    <property type="evidence" value="ECO:0007669"/>
    <property type="project" value="UniProtKB-ARBA"/>
</dbReference>
<evidence type="ECO:0000313" key="4">
    <source>
        <dbReference type="Proteomes" id="UP000196878"/>
    </source>
</evidence>
<keyword evidence="1" id="KW-0472">Membrane</keyword>
<gene>
    <name evidence="3" type="ORF">CDV49_12655</name>
</gene>
<organism evidence="3 4">
    <name type="scientific">Haematobacter genomosp. 1</name>
    <dbReference type="NCBI Taxonomy" id="366618"/>
    <lineage>
        <taxon>Bacteria</taxon>
        <taxon>Pseudomonadati</taxon>
        <taxon>Pseudomonadota</taxon>
        <taxon>Alphaproteobacteria</taxon>
        <taxon>Rhodobacterales</taxon>
        <taxon>Paracoccaceae</taxon>
        <taxon>Haematobacter</taxon>
    </lineage>
</organism>
<feature type="transmembrane region" description="Helical" evidence="1">
    <location>
        <begin position="174"/>
        <end position="191"/>
    </location>
</feature>
<dbReference type="OrthoDB" id="9805801at2"/>
<keyword evidence="3" id="KW-0645">Protease</keyword>
<keyword evidence="4" id="KW-1185">Reference proteome</keyword>
<evidence type="ECO:0000313" key="3">
    <source>
        <dbReference type="EMBL" id="OWJ76999.1"/>
    </source>
</evidence>
<dbReference type="EMBL" id="NIPW01000024">
    <property type="protein sequence ID" value="OWJ76999.1"/>
    <property type="molecule type" value="Genomic_DNA"/>
</dbReference>
<feature type="transmembrane region" description="Helical" evidence="1">
    <location>
        <begin position="203"/>
        <end position="223"/>
    </location>
</feature>
<dbReference type="GO" id="GO:0006508">
    <property type="term" value="P:proteolysis"/>
    <property type="evidence" value="ECO:0007669"/>
    <property type="project" value="UniProtKB-KW"/>
</dbReference>
<keyword evidence="1" id="KW-0812">Transmembrane</keyword>
<proteinExistence type="predicted"/>
<reference evidence="3 4" key="1">
    <citation type="submission" date="2016-12" db="EMBL/GenBank/DDBJ databases">
        <title>Comparison of Traditional DNA-DNA Hybridization with In Silico Genomic Analysis.</title>
        <authorList>
            <person name="Nicholson A.C."/>
            <person name="Humrighouse B.W."/>
            <person name="Graziano J."/>
            <person name="Lasker B."/>
            <person name="Whitney A.M."/>
            <person name="Mcquiston J.R."/>
        </authorList>
    </citation>
    <scope>NUCLEOTIDE SEQUENCE [LARGE SCALE GENOMIC DNA]</scope>
    <source>
        <strain evidence="3 4">H2240</strain>
    </source>
</reference>
<feature type="transmembrane region" description="Helical" evidence="1">
    <location>
        <begin position="51"/>
        <end position="72"/>
    </location>
</feature>
<evidence type="ECO:0000259" key="2">
    <source>
        <dbReference type="Pfam" id="PF02517"/>
    </source>
</evidence>
<keyword evidence="3" id="KW-0482">Metalloprotease</keyword>
<accession>A0A212AA62</accession>
<keyword evidence="1" id="KW-1133">Transmembrane helix</keyword>
<dbReference type="GO" id="GO:0008237">
    <property type="term" value="F:metallopeptidase activity"/>
    <property type="evidence" value="ECO:0007669"/>
    <property type="project" value="UniProtKB-KW"/>
</dbReference>
<sequence length="231" mass="25834">MERGAKQVRAMSDPQFHTAGARPLRALRAEFLCFYLAVPLVFALAVTPRLLFPMLFALMIGGVALLHVTPGFRWRELLRGRVDLRLVAVFLLLSALVLTAFVFWLTPGSFLQLPRRQPGLMLAIAIFYPLLSALPQEVLFRALYFRRYRPLLPRGIWGMLLNAAVFAWAHLLYWNWVAVAVTFLGGIAFAYGYKRGGGFGTAVLMHAAAGLLLFALGLGRYFYSGAVIRPF</sequence>